<sequence>MRALQEIRRYQKSVGFLIQKAPFIRLVKEISDNLTSRLGRFRWTAEACLAIQEAAEDFIIKLLADGQMCAIHAGRVTLMQKDLQLARRIRGPVLGQASF</sequence>
<dbReference type="GO" id="GO:0046982">
    <property type="term" value="F:protein heterodimerization activity"/>
    <property type="evidence" value="ECO:0007669"/>
    <property type="project" value="InterPro"/>
</dbReference>
<keyword evidence="5" id="KW-0238">DNA-binding</keyword>
<comment type="caution">
    <text evidence="9">The sequence shown here is derived from an EMBL/GenBank/DDBJ whole genome shotgun (WGS) entry which is preliminary data.</text>
</comment>
<evidence type="ECO:0000256" key="6">
    <source>
        <dbReference type="ARBA" id="ARBA00023242"/>
    </source>
</evidence>
<evidence type="ECO:0000313" key="9">
    <source>
        <dbReference type="EMBL" id="CAD7700042.1"/>
    </source>
</evidence>
<evidence type="ECO:0000259" key="8">
    <source>
        <dbReference type="Pfam" id="PF00125"/>
    </source>
</evidence>
<gene>
    <name evidence="9" type="ORF">OSTQU699_LOCUS5401</name>
</gene>
<dbReference type="GO" id="GO:0005634">
    <property type="term" value="C:nucleus"/>
    <property type="evidence" value="ECO:0007669"/>
    <property type="project" value="UniProtKB-SubCell"/>
</dbReference>
<keyword evidence="7" id="KW-0544">Nucleosome core</keyword>
<feature type="domain" description="Core Histone H2A/H2B/H3" evidence="8">
    <location>
        <begin position="2"/>
        <end position="89"/>
    </location>
</feature>
<keyword evidence="10" id="KW-1185">Reference proteome</keyword>
<evidence type="ECO:0000256" key="2">
    <source>
        <dbReference type="ARBA" id="ARBA00004286"/>
    </source>
</evidence>
<evidence type="ECO:0000256" key="4">
    <source>
        <dbReference type="ARBA" id="ARBA00022454"/>
    </source>
</evidence>
<dbReference type="Proteomes" id="UP000708148">
    <property type="component" value="Unassembled WGS sequence"/>
</dbReference>
<dbReference type="InterPro" id="IPR009072">
    <property type="entry name" value="Histone-fold"/>
</dbReference>
<dbReference type="EMBL" id="CAJHUC010001164">
    <property type="protein sequence ID" value="CAD7700042.1"/>
    <property type="molecule type" value="Genomic_DNA"/>
</dbReference>
<organism evidence="9 10">
    <name type="scientific">Ostreobium quekettii</name>
    <dbReference type="NCBI Taxonomy" id="121088"/>
    <lineage>
        <taxon>Eukaryota</taxon>
        <taxon>Viridiplantae</taxon>
        <taxon>Chlorophyta</taxon>
        <taxon>core chlorophytes</taxon>
        <taxon>Ulvophyceae</taxon>
        <taxon>TCBD clade</taxon>
        <taxon>Bryopsidales</taxon>
        <taxon>Ostreobineae</taxon>
        <taxon>Ostreobiaceae</taxon>
        <taxon>Ostreobium</taxon>
    </lineage>
</organism>
<dbReference type="SMART" id="SM00428">
    <property type="entry name" value="H3"/>
    <property type="match status" value="1"/>
</dbReference>
<keyword evidence="6" id="KW-0539">Nucleus</keyword>
<proteinExistence type="inferred from homology"/>
<dbReference type="CDD" id="cd22911">
    <property type="entry name" value="HFD_H3"/>
    <property type="match status" value="1"/>
</dbReference>
<dbReference type="Gene3D" id="1.10.20.10">
    <property type="entry name" value="Histone, subunit A"/>
    <property type="match status" value="1"/>
</dbReference>
<dbReference type="OrthoDB" id="652632at2759"/>
<comment type="similarity">
    <text evidence="3">Belongs to the histone H3 family.</text>
</comment>
<protein>
    <recommendedName>
        <fullName evidence="8">Core Histone H2A/H2B/H3 domain-containing protein</fullName>
    </recommendedName>
</protein>
<reference evidence="9" key="1">
    <citation type="submission" date="2020-12" db="EMBL/GenBank/DDBJ databases">
        <authorList>
            <person name="Iha C."/>
        </authorList>
    </citation>
    <scope>NUCLEOTIDE SEQUENCE</scope>
</reference>
<evidence type="ECO:0000256" key="5">
    <source>
        <dbReference type="ARBA" id="ARBA00023125"/>
    </source>
</evidence>
<dbReference type="PRINTS" id="PR00622">
    <property type="entry name" value="HISTONEH3"/>
</dbReference>
<dbReference type="InterPro" id="IPR007125">
    <property type="entry name" value="H2A/H2B/H3"/>
</dbReference>
<dbReference type="SUPFAM" id="SSF47113">
    <property type="entry name" value="Histone-fold"/>
    <property type="match status" value="1"/>
</dbReference>
<dbReference type="FunFam" id="1.10.20.10:FF:000085">
    <property type="entry name" value="Histone H3.2"/>
    <property type="match status" value="1"/>
</dbReference>
<evidence type="ECO:0000256" key="3">
    <source>
        <dbReference type="ARBA" id="ARBA00010343"/>
    </source>
</evidence>
<dbReference type="PROSITE" id="PS00959">
    <property type="entry name" value="HISTONE_H3_2"/>
    <property type="match status" value="1"/>
</dbReference>
<dbReference type="GO" id="GO:0003677">
    <property type="term" value="F:DNA binding"/>
    <property type="evidence" value="ECO:0007669"/>
    <property type="project" value="UniProtKB-KW"/>
</dbReference>
<evidence type="ECO:0000256" key="7">
    <source>
        <dbReference type="ARBA" id="ARBA00023269"/>
    </source>
</evidence>
<dbReference type="GO" id="GO:0000786">
    <property type="term" value="C:nucleosome"/>
    <property type="evidence" value="ECO:0007669"/>
    <property type="project" value="UniProtKB-KW"/>
</dbReference>
<dbReference type="GO" id="GO:0030527">
    <property type="term" value="F:structural constituent of chromatin"/>
    <property type="evidence" value="ECO:0007669"/>
    <property type="project" value="InterPro"/>
</dbReference>
<dbReference type="InterPro" id="IPR000164">
    <property type="entry name" value="Histone_H3/CENP-A"/>
</dbReference>
<name>A0A8S1J2J2_9CHLO</name>
<comment type="subcellular location">
    <subcellularLocation>
        <location evidence="2">Chromosome</location>
    </subcellularLocation>
    <subcellularLocation>
        <location evidence="1">Nucleus</location>
    </subcellularLocation>
</comment>
<evidence type="ECO:0000256" key="1">
    <source>
        <dbReference type="ARBA" id="ARBA00004123"/>
    </source>
</evidence>
<accession>A0A8S1J2J2</accession>
<dbReference type="AlphaFoldDB" id="A0A8S1J2J2"/>
<dbReference type="PANTHER" id="PTHR45810">
    <property type="entry name" value="HISTONE H3.2"/>
    <property type="match status" value="1"/>
</dbReference>
<keyword evidence="4" id="KW-0158">Chromosome</keyword>
<evidence type="ECO:0000313" key="10">
    <source>
        <dbReference type="Proteomes" id="UP000708148"/>
    </source>
</evidence>
<dbReference type="Pfam" id="PF00125">
    <property type="entry name" value="Histone"/>
    <property type="match status" value="1"/>
</dbReference>